<dbReference type="InterPro" id="IPR050557">
    <property type="entry name" value="RTX_toxin/Mannuronan_C5-epim"/>
</dbReference>
<proteinExistence type="predicted"/>
<protein>
    <recommendedName>
        <fullName evidence="4">Haemolysin-type calcium binding-related domain-containing protein</fullName>
    </recommendedName>
</protein>
<dbReference type="PRINTS" id="PR00313">
    <property type="entry name" value="CABNDNGRPT"/>
</dbReference>
<dbReference type="InterPro" id="IPR001343">
    <property type="entry name" value="Hemolysn_Ca-bd"/>
</dbReference>
<name>A0ABT1UL78_9GAMM</name>
<dbReference type="PROSITE" id="PS00330">
    <property type="entry name" value="HEMOLYSIN_CALCIUM"/>
    <property type="match status" value="2"/>
</dbReference>
<comment type="caution">
    <text evidence="5">The sequence shown here is derived from an EMBL/GenBank/DDBJ whole genome shotgun (WGS) entry which is preliminary data.</text>
</comment>
<evidence type="ECO:0000256" key="2">
    <source>
        <dbReference type="ARBA" id="ARBA00022525"/>
    </source>
</evidence>
<dbReference type="SUPFAM" id="SSF51120">
    <property type="entry name" value="beta-Roll"/>
    <property type="match status" value="1"/>
</dbReference>
<keyword evidence="6" id="KW-1185">Reference proteome</keyword>
<dbReference type="RefSeq" id="WP_305891470.1">
    <property type="nucleotide sequence ID" value="NZ_JANIBM010000032.1"/>
</dbReference>
<dbReference type="InterPro" id="IPR011049">
    <property type="entry name" value="Serralysin-like_metalloprot_C"/>
</dbReference>
<dbReference type="InterPro" id="IPR018511">
    <property type="entry name" value="Hemolysin-typ_Ca-bd_CS"/>
</dbReference>
<evidence type="ECO:0000256" key="1">
    <source>
        <dbReference type="ARBA" id="ARBA00004613"/>
    </source>
</evidence>
<organism evidence="5 6">
    <name type="scientific">Methylomonas aurea</name>
    <dbReference type="NCBI Taxonomy" id="2952224"/>
    <lineage>
        <taxon>Bacteria</taxon>
        <taxon>Pseudomonadati</taxon>
        <taxon>Pseudomonadota</taxon>
        <taxon>Gammaproteobacteria</taxon>
        <taxon>Methylococcales</taxon>
        <taxon>Methylococcaceae</taxon>
        <taxon>Methylomonas</taxon>
    </lineage>
</organism>
<gene>
    <name evidence="5" type="ORF">NP603_17870</name>
</gene>
<dbReference type="InterPro" id="IPR010566">
    <property type="entry name" value="Haemolys_ca-bd"/>
</dbReference>
<reference evidence="5 6" key="1">
    <citation type="submission" date="2022-07" db="EMBL/GenBank/DDBJ databases">
        <title>Methylomonas rivi sp. nov., Methylomonas rosea sp. nov., Methylomonas aureus sp. nov. and Methylomonas subterranea sp. nov., four novel methanotrophs isolated from a freshwater creek and the deep terrestrial subsurface.</title>
        <authorList>
            <person name="Abin C."/>
            <person name="Sankaranarayanan K."/>
            <person name="Garner C."/>
            <person name="Sindelar R."/>
            <person name="Kotary K."/>
            <person name="Garner R."/>
            <person name="Barclay S."/>
            <person name="Lawson P."/>
            <person name="Krumholz L."/>
        </authorList>
    </citation>
    <scope>NUCLEOTIDE SEQUENCE [LARGE SCALE GENOMIC DNA]</scope>
    <source>
        <strain evidence="5 6">SURF-1</strain>
    </source>
</reference>
<feature type="non-terminal residue" evidence="5">
    <location>
        <position position="1"/>
    </location>
</feature>
<dbReference type="EMBL" id="JANIBM010000032">
    <property type="protein sequence ID" value="MCQ8182993.1"/>
    <property type="molecule type" value="Genomic_DNA"/>
</dbReference>
<evidence type="ECO:0000313" key="6">
    <source>
        <dbReference type="Proteomes" id="UP001524569"/>
    </source>
</evidence>
<dbReference type="Gene3D" id="2.150.10.10">
    <property type="entry name" value="Serralysin-like metalloprotease, C-terminal"/>
    <property type="match status" value="1"/>
</dbReference>
<keyword evidence="2" id="KW-0964">Secreted</keyword>
<accession>A0ABT1UL78</accession>
<evidence type="ECO:0000256" key="3">
    <source>
        <dbReference type="ARBA" id="ARBA00022837"/>
    </source>
</evidence>
<dbReference type="PANTHER" id="PTHR38340:SF1">
    <property type="entry name" value="S-LAYER PROTEIN"/>
    <property type="match status" value="1"/>
</dbReference>
<evidence type="ECO:0000313" key="5">
    <source>
        <dbReference type="EMBL" id="MCQ8182993.1"/>
    </source>
</evidence>
<dbReference type="PANTHER" id="PTHR38340">
    <property type="entry name" value="S-LAYER PROTEIN"/>
    <property type="match status" value="1"/>
</dbReference>
<evidence type="ECO:0000259" key="4">
    <source>
        <dbReference type="Pfam" id="PF06594"/>
    </source>
</evidence>
<dbReference type="Pfam" id="PF06594">
    <property type="entry name" value="HCBP_related"/>
    <property type="match status" value="1"/>
</dbReference>
<keyword evidence="3" id="KW-0106">Calcium</keyword>
<feature type="domain" description="Haemolysin-type calcium binding-related" evidence="4">
    <location>
        <begin position="115"/>
        <end position="148"/>
    </location>
</feature>
<dbReference type="Proteomes" id="UP001524569">
    <property type="component" value="Unassembled WGS sequence"/>
</dbReference>
<sequence>LLNTKGVVKGGTDGNDTLNGGEFIHYLYGGSGNDTISAGSGDDYLNGGTGNDTLNGFTGTDLLEGGTGNDTYIQGRGYGADTVVENDATAGNTDVALFLSGVSADQLWFSHVGNNLEVSIVGTSDKLIVQNWYSGNANHVEQFKTTDGNLTLLDSQVESLVSAMAAFAPPASGQTTLPTDYQAALAPVIAANWR</sequence>
<dbReference type="Pfam" id="PF00353">
    <property type="entry name" value="HemolysinCabind"/>
    <property type="match status" value="1"/>
</dbReference>
<comment type="subcellular location">
    <subcellularLocation>
        <location evidence="1">Secreted</location>
    </subcellularLocation>
</comment>